<proteinExistence type="predicted"/>
<name>A0A212KL87_9PROT</name>
<protein>
    <recommendedName>
        <fullName evidence="3">Metal dependent phosphohydrolase</fullName>
    </recommendedName>
</protein>
<organism evidence="2">
    <name type="scientific">uncultured Alphaproteobacteria bacterium</name>
    <dbReference type="NCBI Taxonomy" id="91750"/>
    <lineage>
        <taxon>Bacteria</taxon>
        <taxon>Pseudomonadati</taxon>
        <taxon>Pseudomonadota</taxon>
        <taxon>Alphaproteobacteria</taxon>
        <taxon>environmental samples</taxon>
    </lineage>
</organism>
<sequence>MTRLTRAPLPPEDRRRLDEQAPRTWQRMLSGRRLNLIEPSPLDIEIHDVALGLSRNTRWNGQTAGEHGWSVAQHALVVVEILERRQPQSPSWVLLAALLHDAPEYVTHDLITPLKAAVGDVFREIETRLQEAVHLAFNLPARLPDAVKAEIKRCDLIAGATEAVQLAGFKPSEVRTILRIAERPLKDMTLAPLPSAAAREAFLARFEQLHRAHRHALAQGAQPGAAEFRF</sequence>
<dbReference type="Pfam" id="PF12917">
    <property type="entry name" value="YfbR-like"/>
    <property type="match status" value="1"/>
</dbReference>
<feature type="compositionally biased region" description="Basic and acidic residues" evidence="1">
    <location>
        <begin position="11"/>
        <end position="20"/>
    </location>
</feature>
<dbReference type="EMBL" id="FLUO01000003">
    <property type="protein sequence ID" value="SBW12496.1"/>
    <property type="molecule type" value="Genomic_DNA"/>
</dbReference>
<feature type="region of interest" description="Disordered" evidence="1">
    <location>
        <begin position="1"/>
        <end position="20"/>
    </location>
</feature>
<dbReference type="Gene3D" id="1.10.3210.10">
    <property type="entry name" value="Hypothetical protein af1432"/>
    <property type="match status" value="1"/>
</dbReference>
<gene>
    <name evidence="2" type="ORF">KL86APRO_30046</name>
</gene>
<accession>A0A212KL87</accession>
<evidence type="ECO:0008006" key="3">
    <source>
        <dbReference type="Google" id="ProtNLM"/>
    </source>
</evidence>
<reference evidence="2" key="1">
    <citation type="submission" date="2016-04" db="EMBL/GenBank/DDBJ databases">
        <authorList>
            <person name="Evans L.H."/>
            <person name="Alamgir A."/>
            <person name="Owens N."/>
            <person name="Weber N.D."/>
            <person name="Virtaneva K."/>
            <person name="Barbian K."/>
            <person name="Babar A."/>
            <person name="Rosenke K."/>
        </authorList>
    </citation>
    <scope>NUCLEOTIDE SEQUENCE</scope>
    <source>
        <strain evidence="2">86</strain>
    </source>
</reference>
<evidence type="ECO:0000313" key="2">
    <source>
        <dbReference type="EMBL" id="SBW12496.1"/>
    </source>
</evidence>
<evidence type="ECO:0000256" key="1">
    <source>
        <dbReference type="SAM" id="MobiDB-lite"/>
    </source>
</evidence>
<dbReference type="SUPFAM" id="SSF109604">
    <property type="entry name" value="HD-domain/PDEase-like"/>
    <property type="match status" value="1"/>
</dbReference>
<dbReference type="AlphaFoldDB" id="A0A212KL87"/>